<dbReference type="InterPro" id="IPR004254">
    <property type="entry name" value="AdipoR/HlyIII-related"/>
</dbReference>
<keyword evidence="7" id="KW-1185">Reference proteome</keyword>
<name>A0ABU0IAR8_9HYPH</name>
<evidence type="ECO:0000256" key="4">
    <source>
        <dbReference type="ARBA" id="ARBA00023136"/>
    </source>
</evidence>
<proteinExistence type="predicted"/>
<dbReference type="RefSeq" id="WP_307156522.1">
    <property type="nucleotide sequence ID" value="NZ_JAUSWH010000001.1"/>
</dbReference>
<feature type="transmembrane region" description="Helical" evidence="5">
    <location>
        <begin position="165"/>
        <end position="183"/>
    </location>
</feature>
<evidence type="ECO:0000256" key="2">
    <source>
        <dbReference type="ARBA" id="ARBA00022692"/>
    </source>
</evidence>
<comment type="subcellular location">
    <subcellularLocation>
        <location evidence="1">Membrane</location>
        <topology evidence="1">Multi-pass membrane protein</topology>
    </subcellularLocation>
</comment>
<keyword evidence="2 5" id="KW-0812">Transmembrane</keyword>
<feature type="transmembrane region" description="Helical" evidence="5">
    <location>
        <begin position="109"/>
        <end position="128"/>
    </location>
</feature>
<dbReference type="EMBL" id="JAUSWH010000001">
    <property type="protein sequence ID" value="MDQ0454344.1"/>
    <property type="molecule type" value="Genomic_DNA"/>
</dbReference>
<evidence type="ECO:0000256" key="1">
    <source>
        <dbReference type="ARBA" id="ARBA00004141"/>
    </source>
</evidence>
<keyword evidence="4 5" id="KW-0472">Membrane</keyword>
<evidence type="ECO:0000313" key="6">
    <source>
        <dbReference type="EMBL" id="MDQ0454344.1"/>
    </source>
</evidence>
<feature type="transmembrane region" description="Helical" evidence="5">
    <location>
        <begin position="85"/>
        <end position="103"/>
    </location>
</feature>
<evidence type="ECO:0000256" key="5">
    <source>
        <dbReference type="SAM" id="Phobius"/>
    </source>
</evidence>
<dbReference type="PANTHER" id="PTHR20855">
    <property type="entry name" value="ADIPOR/PROGESTIN RECEPTOR-RELATED"/>
    <property type="match status" value="1"/>
</dbReference>
<evidence type="ECO:0000313" key="7">
    <source>
        <dbReference type="Proteomes" id="UP001235269"/>
    </source>
</evidence>
<gene>
    <name evidence="6" type="ORF">QO005_000659</name>
</gene>
<organism evidence="6 7">
    <name type="scientific">Rhizobium paknamense</name>
    <dbReference type="NCBI Taxonomy" id="1206817"/>
    <lineage>
        <taxon>Bacteria</taxon>
        <taxon>Pseudomonadati</taxon>
        <taxon>Pseudomonadota</taxon>
        <taxon>Alphaproteobacteria</taxon>
        <taxon>Hyphomicrobiales</taxon>
        <taxon>Rhizobiaceae</taxon>
        <taxon>Rhizobium/Agrobacterium group</taxon>
        <taxon>Rhizobium</taxon>
    </lineage>
</organism>
<accession>A0ABU0IAR8</accession>
<dbReference type="PANTHER" id="PTHR20855:SF3">
    <property type="entry name" value="LD03007P"/>
    <property type="match status" value="1"/>
</dbReference>
<protein>
    <submittedName>
        <fullName evidence="6">Hemolysin III</fullName>
    </submittedName>
</protein>
<keyword evidence="3 5" id="KW-1133">Transmembrane helix</keyword>
<feature type="transmembrane region" description="Helical" evidence="5">
    <location>
        <begin position="53"/>
        <end position="73"/>
    </location>
</feature>
<evidence type="ECO:0000256" key="3">
    <source>
        <dbReference type="ARBA" id="ARBA00022989"/>
    </source>
</evidence>
<dbReference type="Pfam" id="PF03006">
    <property type="entry name" value="HlyIII"/>
    <property type="match status" value="1"/>
</dbReference>
<sequence>MSEEFRFGRIYDVHELVADGIVHGVGVVFALIGVTALIFYATVFTSYGEIAAAWIYGLGLVLALGCSFTYNMWPRSRTKAYLRRLDHSAIFVLIAATYTPFLERGADDWGLLALLIAIWLIAAAGITLKWRFPGRYDRLCILLYLAMGWSGVIAAGPIAERLPSISMILIVVGGVLYSAGVIFHVWEKLRFQNAIWHGFVVAAAAVHYSAVLTALGS</sequence>
<reference evidence="6 7" key="1">
    <citation type="submission" date="2023-07" db="EMBL/GenBank/DDBJ databases">
        <title>Genomic Encyclopedia of Type Strains, Phase IV (KMG-IV): sequencing the most valuable type-strain genomes for metagenomic binning, comparative biology and taxonomic classification.</title>
        <authorList>
            <person name="Goeker M."/>
        </authorList>
    </citation>
    <scope>NUCLEOTIDE SEQUENCE [LARGE SCALE GENOMIC DNA]</scope>
    <source>
        <strain evidence="6 7">DSM 100301</strain>
    </source>
</reference>
<feature type="transmembrane region" description="Helical" evidence="5">
    <location>
        <begin position="195"/>
        <end position="215"/>
    </location>
</feature>
<feature type="transmembrane region" description="Helical" evidence="5">
    <location>
        <begin position="21"/>
        <end position="41"/>
    </location>
</feature>
<comment type="caution">
    <text evidence="6">The sequence shown here is derived from an EMBL/GenBank/DDBJ whole genome shotgun (WGS) entry which is preliminary data.</text>
</comment>
<dbReference type="Proteomes" id="UP001235269">
    <property type="component" value="Unassembled WGS sequence"/>
</dbReference>
<feature type="transmembrane region" description="Helical" evidence="5">
    <location>
        <begin position="140"/>
        <end position="159"/>
    </location>
</feature>